<dbReference type="InterPro" id="IPR032675">
    <property type="entry name" value="LRR_dom_sf"/>
</dbReference>
<accession>A0A833SLB9</accession>
<evidence type="ECO:0000313" key="4">
    <source>
        <dbReference type="Proteomes" id="UP000602510"/>
    </source>
</evidence>
<evidence type="ECO:0000256" key="2">
    <source>
        <dbReference type="ARBA" id="ARBA00022737"/>
    </source>
</evidence>
<dbReference type="Proteomes" id="UP000602510">
    <property type="component" value="Unassembled WGS sequence"/>
</dbReference>
<evidence type="ECO:0000313" key="3">
    <source>
        <dbReference type="EMBL" id="KAF4029830.1"/>
    </source>
</evidence>
<dbReference type="PANTHER" id="PTHR45712:SF22">
    <property type="entry name" value="INSULIN-LIKE GROWTH FACTOR-BINDING PROTEIN COMPLEX ACID LABILE SUBUNIT"/>
    <property type="match status" value="1"/>
</dbReference>
<dbReference type="InterPro" id="IPR050333">
    <property type="entry name" value="SLRP"/>
</dbReference>
<protein>
    <submittedName>
        <fullName evidence="3">Uncharacterized protein</fullName>
    </submittedName>
</protein>
<proteinExistence type="predicted"/>
<comment type="caution">
    <text evidence="3">The sequence shown here is derived from an EMBL/GenBank/DDBJ whole genome shotgun (WGS) entry which is preliminary data.</text>
</comment>
<dbReference type="Gene3D" id="3.80.10.10">
    <property type="entry name" value="Ribonuclease Inhibitor"/>
    <property type="match status" value="1"/>
</dbReference>
<dbReference type="PANTHER" id="PTHR45712">
    <property type="entry name" value="AGAP008170-PA"/>
    <property type="match status" value="1"/>
</dbReference>
<dbReference type="AlphaFoldDB" id="A0A833SLB9"/>
<evidence type="ECO:0000256" key="1">
    <source>
        <dbReference type="ARBA" id="ARBA00022614"/>
    </source>
</evidence>
<name>A0A833SLB9_PHYIN</name>
<dbReference type="SUPFAM" id="SSF52058">
    <property type="entry name" value="L domain-like"/>
    <property type="match status" value="1"/>
</dbReference>
<keyword evidence="2" id="KW-0677">Repeat</keyword>
<sequence length="230" mass="25537">MPSTFQNFSSLMMIHIFNSTITSWDLDSSISSSKHTRLVAILLRNIQMAEIPVGLRQPLPRILKTIRISGSTLSELPHDLPARWSGLAVLAIEDSKLKIIPPDFFAMKVVVLSLMGNYIERISADASVPSNTVILQLRLNRNPLNELPASLMGPNSLIVSFNVQNTSLSTFPTWVETQTKVVWAYDTPFCKSFLPAPAPSSSTVKCFDPGTSIREPNLPVELFEQLYAIH</sequence>
<dbReference type="EMBL" id="WSZM01000753">
    <property type="protein sequence ID" value="KAF4029830.1"/>
    <property type="molecule type" value="Genomic_DNA"/>
</dbReference>
<keyword evidence="4" id="KW-1185">Reference proteome</keyword>
<keyword evidence="1" id="KW-0433">Leucine-rich repeat</keyword>
<reference evidence="3" key="1">
    <citation type="submission" date="2020-04" db="EMBL/GenBank/DDBJ databases">
        <title>Hybrid Assembly of Korean Phytophthora infestans isolates.</title>
        <authorList>
            <person name="Prokchorchik M."/>
            <person name="Lee Y."/>
            <person name="Seo J."/>
            <person name="Cho J.-H."/>
            <person name="Park Y.-E."/>
            <person name="Jang D.-C."/>
            <person name="Im J.-S."/>
            <person name="Choi J.-G."/>
            <person name="Park H.-J."/>
            <person name="Lee G.-B."/>
            <person name="Lee Y.-G."/>
            <person name="Hong S.-Y."/>
            <person name="Cho K."/>
            <person name="Sohn K.H."/>
        </authorList>
    </citation>
    <scope>NUCLEOTIDE SEQUENCE</scope>
    <source>
        <strain evidence="3">KR_1_A1</strain>
    </source>
</reference>
<gene>
    <name evidence="3" type="ORF">GN244_ATG18427</name>
</gene>
<organism evidence="3 4">
    <name type="scientific">Phytophthora infestans</name>
    <name type="common">Potato late blight agent</name>
    <name type="synonym">Botrytis infestans</name>
    <dbReference type="NCBI Taxonomy" id="4787"/>
    <lineage>
        <taxon>Eukaryota</taxon>
        <taxon>Sar</taxon>
        <taxon>Stramenopiles</taxon>
        <taxon>Oomycota</taxon>
        <taxon>Peronosporomycetes</taxon>
        <taxon>Peronosporales</taxon>
        <taxon>Peronosporaceae</taxon>
        <taxon>Phytophthora</taxon>
    </lineage>
</organism>
<dbReference type="GO" id="GO:0005615">
    <property type="term" value="C:extracellular space"/>
    <property type="evidence" value="ECO:0007669"/>
    <property type="project" value="TreeGrafter"/>
</dbReference>